<feature type="compositionally biased region" description="Low complexity" evidence="3">
    <location>
        <begin position="1"/>
        <end position="21"/>
    </location>
</feature>
<reference evidence="4 5" key="1">
    <citation type="submission" date="2017-01" db="EMBL/GenBank/DDBJ databases">
        <title>Genome analysis of Paenibacillus selenitrireducens ES3-24.</title>
        <authorList>
            <person name="Xu D."/>
            <person name="Yao R."/>
            <person name="Zheng S."/>
        </authorList>
    </citation>
    <scope>NUCLEOTIDE SEQUENCE [LARGE SCALE GENOMIC DNA]</scope>
    <source>
        <strain evidence="4 5">ES3-24</strain>
    </source>
</reference>
<dbReference type="PANTHER" id="PTHR48107">
    <property type="entry name" value="NADPH-DEPENDENT ALDEHYDE REDUCTASE-LIKE PROTEIN, CHLOROPLASTIC-RELATED"/>
    <property type="match status" value="1"/>
</dbReference>
<dbReference type="GO" id="GO:0016614">
    <property type="term" value="F:oxidoreductase activity, acting on CH-OH group of donors"/>
    <property type="evidence" value="ECO:0007669"/>
    <property type="project" value="UniProtKB-ARBA"/>
</dbReference>
<proteinExistence type="inferred from homology"/>
<dbReference type="EMBL" id="MSZX01000001">
    <property type="protein sequence ID" value="OPA80897.1"/>
    <property type="molecule type" value="Genomic_DNA"/>
</dbReference>
<organism evidence="4 5">
    <name type="scientific">Paenibacillus selenitireducens</name>
    <dbReference type="NCBI Taxonomy" id="1324314"/>
    <lineage>
        <taxon>Bacteria</taxon>
        <taxon>Bacillati</taxon>
        <taxon>Bacillota</taxon>
        <taxon>Bacilli</taxon>
        <taxon>Bacillales</taxon>
        <taxon>Paenibacillaceae</taxon>
        <taxon>Paenibacillus</taxon>
    </lineage>
</organism>
<dbReference type="Pfam" id="PF13561">
    <property type="entry name" value="adh_short_C2"/>
    <property type="match status" value="1"/>
</dbReference>
<dbReference type="InterPro" id="IPR036291">
    <property type="entry name" value="NAD(P)-bd_dom_sf"/>
</dbReference>
<dbReference type="PRINTS" id="PR00081">
    <property type="entry name" value="GDHRDH"/>
</dbReference>
<gene>
    <name evidence="4" type="ORF">BVG16_00675</name>
</gene>
<dbReference type="GO" id="GO:0008206">
    <property type="term" value="P:bile acid metabolic process"/>
    <property type="evidence" value="ECO:0007669"/>
    <property type="project" value="UniProtKB-ARBA"/>
</dbReference>
<dbReference type="Gene3D" id="3.40.50.720">
    <property type="entry name" value="NAD(P)-binding Rossmann-like Domain"/>
    <property type="match status" value="1"/>
</dbReference>
<dbReference type="CDD" id="cd05355">
    <property type="entry name" value="SDR_c1"/>
    <property type="match status" value="1"/>
</dbReference>
<dbReference type="InterPro" id="IPR020904">
    <property type="entry name" value="Sc_DH/Rdtase_CS"/>
</dbReference>
<keyword evidence="5" id="KW-1185">Reference proteome</keyword>
<evidence type="ECO:0000313" key="4">
    <source>
        <dbReference type="EMBL" id="OPA80897.1"/>
    </source>
</evidence>
<dbReference type="PROSITE" id="PS00061">
    <property type="entry name" value="ADH_SHORT"/>
    <property type="match status" value="1"/>
</dbReference>
<feature type="region of interest" description="Disordered" evidence="3">
    <location>
        <begin position="1"/>
        <end position="39"/>
    </location>
</feature>
<dbReference type="OrthoDB" id="9803333at2"/>
<evidence type="ECO:0000313" key="5">
    <source>
        <dbReference type="Proteomes" id="UP000190188"/>
    </source>
</evidence>
<evidence type="ECO:0000256" key="2">
    <source>
        <dbReference type="ARBA" id="ARBA00023002"/>
    </source>
</evidence>
<evidence type="ECO:0000256" key="3">
    <source>
        <dbReference type="SAM" id="MobiDB-lite"/>
    </source>
</evidence>
<dbReference type="Proteomes" id="UP000190188">
    <property type="component" value="Unassembled WGS sequence"/>
</dbReference>
<dbReference type="RefSeq" id="WP_078496621.1">
    <property type="nucleotide sequence ID" value="NZ_MSZX01000001.1"/>
</dbReference>
<protein>
    <submittedName>
        <fullName evidence="4">NAD(P)-dependent oxidoreductase</fullName>
    </submittedName>
</protein>
<dbReference type="AlphaFoldDB" id="A0A1T2XM06"/>
<dbReference type="SUPFAM" id="SSF51735">
    <property type="entry name" value="NAD(P)-binding Rossmann-fold domains"/>
    <property type="match status" value="1"/>
</dbReference>
<sequence length="290" mass="30916">MPQSQSKQQPIQPPQHQNQQPGIESQMNPRPLFEGKNYKPAGKLTGKVAIISGGDSGIGRAVSVAFAKEGADVAILYLNEDADAAETRTCIEQLGRKCLIIPGDIGDENFSKDAVKQVVAAWGKIDIVVNNAAEQHPQKSLADITAEQLQRTFKTNIFGAFYLTKMALPYLTQGSVIINTASITAYKGSQDLLDYSATKGAMVAFTRSLAGSLVGQGIRVNGVAPGPIWTPLIPASFDEQQVSTFGSDTPMGRPGQPEELAASYVFLASQDSTYMTGQMIHVNGGEIVNG</sequence>
<dbReference type="FunFam" id="3.40.50.720:FF:000084">
    <property type="entry name" value="Short-chain dehydrogenase reductase"/>
    <property type="match status" value="1"/>
</dbReference>
<dbReference type="PANTHER" id="PTHR48107:SF16">
    <property type="entry name" value="NADPH-DEPENDENT ALDEHYDE REDUCTASE 1, CHLOROPLASTIC"/>
    <property type="match status" value="1"/>
</dbReference>
<comment type="similarity">
    <text evidence="1">Belongs to the short-chain dehydrogenases/reductases (SDR) family.</text>
</comment>
<dbReference type="NCBIfam" id="NF005214">
    <property type="entry name" value="PRK06701.1"/>
    <property type="match status" value="1"/>
</dbReference>
<name>A0A1T2XM06_9BACL</name>
<dbReference type="InterPro" id="IPR002347">
    <property type="entry name" value="SDR_fam"/>
</dbReference>
<dbReference type="STRING" id="1324314.BVG16_00675"/>
<keyword evidence="2" id="KW-0560">Oxidoreductase</keyword>
<comment type="caution">
    <text evidence="4">The sequence shown here is derived from an EMBL/GenBank/DDBJ whole genome shotgun (WGS) entry which is preliminary data.</text>
</comment>
<dbReference type="PRINTS" id="PR00080">
    <property type="entry name" value="SDRFAMILY"/>
</dbReference>
<accession>A0A1T2XM06</accession>
<evidence type="ECO:0000256" key="1">
    <source>
        <dbReference type="ARBA" id="ARBA00006484"/>
    </source>
</evidence>